<sequence>MWASAALGSAARAAAAVADAKAKRFIRENPCCIVERRTTDPYPIAREAVATLAEPFRLEMAERHEITSDRMFDAHQCADSTPGQDAAVALTASRRIGFPA</sequence>
<dbReference type="EMBL" id="WHOR01000024">
    <property type="protein sequence ID" value="NUB18677.1"/>
    <property type="molecule type" value="Genomic_DNA"/>
</dbReference>
<keyword evidence="2" id="KW-1185">Reference proteome</keyword>
<dbReference type="Proteomes" id="UP000639419">
    <property type="component" value="Unassembled WGS sequence"/>
</dbReference>
<name>A0ABX2KVU6_9PROT</name>
<evidence type="ECO:0000313" key="2">
    <source>
        <dbReference type="Proteomes" id="UP000639419"/>
    </source>
</evidence>
<evidence type="ECO:0000313" key="1">
    <source>
        <dbReference type="EMBL" id="NUB18677.1"/>
    </source>
</evidence>
<comment type="caution">
    <text evidence="1">The sequence shown here is derived from an EMBL/GenBank/DDBJ whole genome shotgun (WGS) entry which is preliminary data.</text>
</comment>
<reference evidence="1 2" key="1">
    <citation type="submission" date="2019-10" db="EMBL/GenBank/DDBJ databases">
        <title>Genome sequence of Azospirillum formosense CC-Nfb-7.</title>
        <authorList>
            <person name="Ambrosini A."/>
            <person name="Sant'Anna F.H."/>
            <person name="Cassan F.D."/>
            <person name="Souza E.M."/>
            <person name="Passaglia L.M.P."/>
        </authorList>
    </citation>
    <scope>NUCLEOTIDE SEQUENCE [LARGE SCALE GENOMIC DNA]</scope>
    <source>
        <strain evidence="1 2">CC-NFb-7</strain>
    </source>
</reference>
<accession>A0ABX2KVU6</accession>
<gene>
    <name evidence="1" type="ORF">GBZ26_05515</name>
</gene>
<organism evidence="1 2">
    <name type="scientific">Azospirillum formosense</name>
    <dbReference type="NCBI Taxonomy" id="861533"/>
    <lineage>
        <taxon>Bacteria</taxon>
        <taxon>Pseudomonadati</taxon>
        <taxon>Pseudomonadota</taxon>
        <taxon>Alphaproteobacteria</taxon>
        <taxon>Rhodospirillales</taxon>
        <taxon>Azospirillaceae</taxon>
        <taxon>Azospirillum</taxon>
    </lineage>
</organism>
<protein>
    <submittedName>
        <fullName evidence="1">Uncharacterized protein</fullName>
    </submittedName>
</protein>
<proteinExistence type="predicted"/>